<feature type="domain" description="SnoaL-like" evidence="2">
    <location>
        <begin position="30"/>
        <end position="124"/>
    </location>
</feature>
<keyword evidence="4" id="KW-1185">Reference proteome</keyword>
<evidence type="ECO:0000259" key="2">
    <source>
        <dbReference type="Pfam" id="PF12680"/>
    </source>
</evidence>
<feature type="signal peptide" evidence="1">
    <location>
        <begin position="1"/>
        <end position="20"/>
    </location>
</feature>
<dbReference type="InterPro" id="IPR037401">
    <property type="entry name" value="SnoaL-like"/>
</dbReference>
<name>A0ABT7DWX2_9NEIS</name>
<dbReference type="PANTHER" id="PTHR38436">
    <property type="entry name" value="POLYKETIDE CYCLASE SNOAL-LIKE DOMAIN"/>
    <property type="match status" value="1"/>
</dbReference>
<sequence length="276" mass="30736">MKPLLIAAVLSSSVFATAQAAAPDARQIVHELYQQGIAKGDQQVVRKWVAEKYIQHNPQVEDGRTGLLKLLDQIHDPANPFKVDIKRTLVDGPLVVTHSELTWGKNRQVAFDVFRVENGQVLEHWDALQVHPEKTASGHSMIDGVTEVRDQARTDSNKALVREFMQTILFDGKLDQLPRFFDGDRYIQHNPAVADGLSGLGAGLKAMAEQGITLKYQRMHRVIGQGNFVLVQSEGEFAGKPSAYYDLFRVENGKIAEHWDVIQTIPAKSANGRGMF</sequence>
<comment type="caution">
    <text evidence="3">The sequence shown here is derived from an EMBL/GenBank/DDBJ whole genome shotgun (WGS) entry which is preliminary data.</text>
</comment>
<dbReference type="Gene3D" id="3.10.450.50">
    <property type="match status" value="2"/>
</dbReference>
<dbReference type="InterPro" id="IPR009959">
    <property type="entry name" value="Cyclase_SnoaL-like"/>
</dbReference>
<feature type="chain" id="PRO_5046193943" evidence="1">
    <location>
        <begin position="21"/>
        <end position="276"/>
    </location>
</feature>
<feature type="domain" description="SnoaL-like" evidence="2">
    <location>
        <begin position="161"/>
        <end position="258"/>
    </location>
</feature>
<dbReference type="Proteomes" id="UP001172778">
    <property type="component" value="Unassembled WGS sequence"/>
</dbReference>
<dbReference type="InterPro" id="IPR032710">
    <property type="entry name" value="NTF2-like_dom_sf"/>
</dbReference>
<gene>
    <name evidence="3" type="ORF">PZA18_10910</name>
</gene>
<evidence type="ECO:0000313" key="3">
    <source>
        <dbReference type="EMBL" id="MDK2124560.1"/>
    </source>
</evidence>
<dbReference type="Pfam" id="PF12680">
    <property type="entry name" value="SnoaL_2"/>
    <property type="match status" value="2"/>
</dbReference>
<evidence type="ECO:0000256" key="1">
    <source>
        <dbReference type="SAM" id="SignalP"/>
    </source>
</evidence>
<accession>A0ABT7DWX2</accession>
<protein>
    <submittedName>
        <fullName evidence="3">Nuclear transport factor 2 family protein</fullName>
    </submittedName>
</protein>
<dbReference type="SUPFAM" id="SSF54427">
    <property type="entry name" value="NTF2-like"/>
    <property type="match status" value="2"/>
</dbReference>
<keyword evidence="1" id="KW-0732">Signal</keyword>
<dbReference type="PANTHER" id="PTHR38436:SF1">
    <property type="entry name" value="ESTER CYCLASE"/>
    <property type="match status" value="1"/>
</dbReference>
<dbReference type="EMBL" id="JARRAF010000010">
    <property type="protein sequence ID" value="MDK2124560.1"/>
    <property type="molecule type" value="Genomic_DNA"/>
</dbReference>
<evidence type="ECO:0000313" key="4">
    <source>
        <dbReference type="Proteomes" id="UP001172778"/>
    </source>
</evidence>
<dbReference type="RefSeq" id="WP_284100867.1">
    <property type="nucleotide sequence ID" value="NZ_JARRAF010000010.1"/>
</dbReference>
<reference evidence="3" key="1">
    <citation type="submission" date="2023-03" db="EMBL/GenBank/DDBJ databases">
        <title>Chitinimonas shenzhenensis gen. nov., sp. nov., a novel member of family Burkholderiaceae isolated from activated sludge collected in Shen Zhen, China.</title>
        <authorList>
            <person name="Wang X."/>
        </authorList>
    </citation>
    <scope>NUCLEOTIDE SEQUENCE</scope>
    <source>
        <strain evidence="3">DQS-5</strain>
    </source>
</reference>
<organism evidence="3 4">
    <name type="scientific">Parachitinimonas caeni</name>
    <dbReference type="NCBI Taxonomy" id="3031301"/>
    <lineage>
        <taxon>Bacteria</taxon>
        <taxon>Pseudomonadati</taxon>
        <taxon>Pseudomonadota</taxon>
        <taxon>Betaproteobacteria</taxon>
        <taxon>Neisseriales</taxon>
        <taxon>Chitinibacteraceae</taxon>
        <taxon>Parachitinimonas</taxon>
    </lineage>
</organism>
<proteinExistence type="predicted"/>